<dbReference type="InterPro" id="IPR001054">
    <property type="entry name" value="A/G_cyclase"/>
</dbReference>
<keyword evidence="11" id="KW-1185">Reference proteome</keyword>
<sequence length="391" mass="44179">MQNSPPRILLVDDEPNNIRLLQALLQSEGYITLAASCGLEALEKIEKSPPDIVLLDVMMPDMNGFEVCKQLRADPKFQTLPIIFLTALDDDSSRLRGLELMGDDYLTKPIKSQLLLTKIASIWRLQQMRSQQIHQQVSEQLKAKSKLQLYAAWNINQALSEKLRLFVPDQYLRRIAPGGVESIQLGNAKEEEVTVLFCDIRGFTSISESQTASETFNWLNAFFTQMNSSVIAHNGFIDKYLGDALMVVFDRPEHHAQDALNAALMMQESLNEFNDDRDRYNLEQPIKIGIGIHSGKAVIGALGADSRLDSTVIGDVVNTAARLEELTKHYHCEIIVSEAAIAQLTQPELFHLRWIDRVIPRGKQQEQDIYEVLPIVTQPEKEREGEKELVV</sequence>
<evidence type="ECO:0000256" key="4">
    <source>
        <dbReference type="ARBA" id="ARBA00023015"/>
    </source>
</evidence>
<proteinExistence type="inferred from homology"/>
<dbReference type="GO" id="GO:0000160">
    <property type="term" value="P:phosphorelay signal transduction system"/>
    <property type="evidence" value="ECO:0007669"/>
    <property type="project" value="UniProtKB-KW"/>
</dbReference>
<dbReference type="RefSeq" id="WP_190470103.1">
    <property type="nucleotide sequence ID" value="NZ_JACJPW010000075.1"/>
</dbReference>
<dbReference type="PANTHER" id="PTHR43081:SF1">
    <property type="entry name" value="ADENYLATE CYCLASE, TERMINAL-DIFFERENTIATION SPECIFIC"/>
    <property type="match status" value="1"/>
</dbReference>
<comment type="similarity">
    <text evidence="1">Belongs to the adenylyl cyclase class-3 family.</text>
</comment>
<evidence type="ECO:0000256" key="3">
    <source>
        <dbReference type="ARBA" id="ARBA00023012"/>
    </source>
</evidence>
<dbReference type="PROSITE" id="PS50110">
    <property type="entry name" value="RESPONSE_REGULATORY"/>
    <property type="match status" value="1"/>
</dbReference>
<dbReference type="Gene3D" id="3.40.50.2300">
    <property type="match status" value="1"/>
</dbReference>
<keyword evidence="6" id="KW-0804">Transcription</keyword>
<dbReference type="SMART" id="SM00448">
    <property type="entry name" value="REC"/>
    <property type="match status" value="1"/>
</dbReference>
<evidence type="ECO:0000313" key="10">
    <source>
        <dbReference type="EMBL" id="MBD2184195.1"/>
    </source>
</evidence>
<protein>
    <submittedName>
        <fullName evidence="10">Response regulator</fullName>
    </submittedName>
</protein>
<dbReference type="FunFam" id="3.40.50.2300:FF:000001">
    <property type="entry name" value="DNA-binding response regulator PhoB"/>
    <property type="match status" value="1"/>
</dbReference>
<dbReference type="Pfam" id="PF00211">
    <property type="entry name" value="Guanylate_cyc"/>
    <property type="match status" value="1"/>
</dbReference>
<dbReference type="Pfam" id="PF00072">
    <property type="entry name" value="Response_reg"/>
    <property type="match status" value="1"/>
</dbReference>
<dbReference type="InterPro" id="IPR050697">
    <property type="entry name" value="Adenylyl/Guanylyl_Cyclase_3/4"/>
</dbReference>
<dbReference type="GO" id="GO:0006171">
    <property type="term" value="P:cAMP biosynthetic process"/>
    <property type="evidence" value="ECO:0007669"/>
    <property type="project" value="TreeGrafter"/>
</dbReference>
<dbReference type="PROSITE" id="PS50125">
    <property type="entry name" value="GUANYLATE_CYCLASE_2"/>
    <property type="match status" value="1"/>
</dbReference>
<name>A0A926VHY4_9CYAN</name>
<evidence type="ECO:0000256" key="7">
    <source>
        <dbReference type="PROSITE-ProRule" id="PRU00169"/>
    </source>
</evidence>
<evidence type="ECO:0000256" key="2">
    <source>
        <dbReference type="ARBA" id="ARBA00022553"/>
    </source>
</evidence>
<dbReference type="PANTHER" id="PTHR43081">
    <property type="entry name" value="ADENYLATE CYCLASE, TERMINAL-DIFFERENTIATION SPECIFIC-RELATED"/>
    <property type="match status" value="1"/>
</dbReference>
<keyword evidence="2 7" id="KW-0597">Phosphoprotein</keyword>
<keyword evidence="5" id="KW-0238">DNA-binding</keyword>
<dbReference type="SMART" id="SM00044">
    <property type="entry name" value="CYCc"/>
    <property type="match status" value="1"/>
</dbReference>
<feature type="modified residue" description="4-aspartylphosphate" evidence="7">
    <location>
        <position position="56"/>
    </location>
</feature>
<feature type="domain" description="Guanylate cyclase" evidence="9">
    <location>
        <begin position="194"/>
        <end position="324"/>
    </location>
</feature>
<gene>
    <name evidence="10" type="ORF">H6G03_24510</name>
</gene>
<dbReference type="AlphaFoldDB" id="A0A926VHY4"/>
<dbReference type="SUPFAM" id="SSF55073">
    <property type="entry name" value="Nucleotide cyclase"/>
    <property type="match status" value="1"/>
</dbReference>
<evidence type="ECO:0000313" key="11">
    <source>
        <dbReference type="Proteomes" id="UP000641646"/>
    </source>
</evidence>
<dbReference type="InterPro" id="IPR011006">
    <property type="entry name" value="CheY-like_superfamily"/>
</dbReference>
<dbReference type="EMBL" id="JACJPW010000075">
    <property type="protein sequence ID" value="MBD2184195.1"/>
    <property type="molecule type" value="Genomic_DNA"/>
</dbReference>
<evidence type="ECO:0000256" key="6">
    <source>
        <dbReference type="ARBA" id="ARBA00023163"/>
    </source>
</evidence>
<dbReference type="GO" id="GO:0004016">
    <property type="term" value="F:adenylate cyclase activity"/>
    <property type="evidence" value="ECO:0007669"/>
    <property type="project" value="UniProtKB-ARBA"/>
</dbReference>
<evidence type="ECO:0000259" key="9">
    <source>
        <dbReference type="PROSITE" id="PS50125"/>
    </source>
</evidence>
<dbReference type="InterPro" id="IPR001789">
    <property type="entry name" value="Sig_transdc_resp-reg_receiver"/>
</dbReference>
<accession>A0A926VHY4</accession>
<evidence type="ECO:0000256" key="5">
    <source>
        <dbReference type="ARBA" id="ARBA00023125"/>
    </source>
</evidence>
<dbReference type="InterPro" id="IPR029787">
    <property type="entry name" value="Nucleotide_cyclase"/>
</dbReference>
<evidence type="ECO:0000256" key="1">
    <source>
        <dbReference type="ARBA" id="ARBA00005381"/>
    </source>
</evidence>
<comment type="caution">
    <text evidence="10">The sequence shown here is derived from an EMBL/GenBank/DDBJ whole genome shotgun (WGS) entry which is preliminary data.</text>
</comment>
<reference evidence="10" key="2">
    <citation type="submission" date="2020-08" db="EMBL/GenBank/DDBJ databases">
        <authorList>
            <person name="Chen M."/>
            <person name="Teng W."/>
            <person name="Zhao L."/>
            <person name="Hu C."/>
            <person name="Zhou Y."/>
            <person name="Han B."/>
            <person name="Song L."/>
            <person name="Shu W."/>
        </authorList>
    </citation>
    <scope>NUCLEOTIDE SEQUENCE</scope>
    <source>
        <strain evidence="10">FACHB-1375</strain>
    </source>
</reference>
<evidence type="ECO:0000259" key="8">
    <source>
        <dbReference type="PROSITE" id="PS50110"/>
    </source>
</evidence>
<dbReference type="SUPFAM" id="SSF52172">
    <property type="entry name" value="CheY-like"/>
    <property type="match status" value="1"/>
</dbReference>
<feature type="domain" description="Response regulatory" evidence="8">
    <location>
        <begin position="7"/>
        <end position="123"/>
    </location>
</feature>
<keyword evidence="4" id="KW-0805">Transcription regulation</keyword>
<dbReference type="Gene3D" id="3.30.70.1230">
    <property type="entry name" value="Nucleotide cyclase"/>
    <property type="match status" value="1"/>
</dbReference>
<dbReference type="GO" id="GO:0003677">
    <property type="term" value="F:DNA binding"/>
    <property type="evidence" value="ECO:0007669"/>
    <property type="project" value="UniProtKB-KW"/>
</dbReference>
<dbReference type="Proteomes" id="UP000641646">
    <property type="component" value="Unassembled WGS sequence"/>
</dbReference>
<organism evidence="10 11">
    <name type="scientific">Aerosakkonema funiforme FACHB-1375</name>
    <dbReference type="NCBI Taxonomy" id="2949571"/>
    <lineage>
        <taxon>Bacteria</taxon>
        <taxon>Bacillati</taxon>
        <taxon>Cyanobacteriota</taxon>
        <taxon>Cyanophyceae</taxon>
        <taxon>Oscillatoriophycideae</taxon>
        <taxon>Aerosakkonematales</taxon>
        <taxon>Aerosakkonemataceae</taxon>
        <taxon>Aerosakkonema</taxon>
    </lineage>
</organism>
<reference evidence="10" key="1">
    <citation type="journal article" date="2015" name="ISME J.">
        <title>Draft Genome Sequence of Streptomyces incarnatus NRRL8089, which Produces the Nucleoside Antibiotic Sinefungin.</title>
        <authorList>
            <person name="Oshima K."/>
            <person name="Hattori M."/>
            <person name="Shimizu H."/>
            <person name="Fukuda K."/>
            <person name="Nemoto M."/>
            <person name="Inagaki K."/>
            <person name="Tamura T."/>
        </authorList>
    </citation>
    <scope>NUCLEOTIDE SEQUENCE</scope>
    <source>
        <strain evidence="10">FACHB-1375</strain>
    </source>
</reference>
<keyword evidence="3" id="KW-0902">Two-component regulatory system</keyword>
<dbReference type="CDD" id="cd07302">
    <property type="entry name" value="CHD"/>
    <property type="match status" value="1"/>
</dbReference>
<dbReference type="CDD" id="cd17538">
    <property type="entry name" value="REC_D1_PleD-like"/>
    <property type="match status" value="1"/>
</dbReference>